<organism evidence="4 5">
    <name type="scientific">Edaphochlamys debaryana</name>
    <dbReference type="NCBI Taxonomy" id="47281"/>
    <lineage>
        <taxon>Eukaryota</taxon>
        <taxon>Viridiplantae</taxon>
        <taxon>Chlorophyta</taxon>
        <taxon>core chlorophytes</taxon>
        <taxon>Chlorophyceae</taxon>
        <taxon>CS clade</taxon>
        <taxon>Chlamydomonadales</taxon>
        <taxon>Chlamydomonadales incertae sedis</taxon>
        <taxon>Edaphochlamys</taxon>
    </lineage>
</organism>
<feature type="region of interest" description="Disordered" evidence="1">
    <location>
        <begin position="2167"/>
        <end position="2204"/>
    </location>
</feature>
<feature type="domain" description="Cell morphogenesis protein N-terminal" evidence="2">
    <location>
        <begin position="125"/>
        <end position="448"/>
    </location>
</feature>
<name>A0A835Y3K6_9CHLO</name>
<dbReference type="EMBL" id="JAEHOE010000037">
    <property type="protein sequence ID" value="KAG2493491.1"/>
    <property type="molecule type" value="Genomic_DNA"/>
</dbReference>
<feature type="compositionally biased region" description="Gly residues" evidence="1">
    <location>
        <begin position="522"/>
        <end position="541"/>
    </location>
</feature>
<dbReference type="GO" id="GO:0000902">
    <property type="term" value="P:cell morphogenesis"/>
    <property type="evidence" value="ECO:0007669"/>
    <property type="project" value="InterPro"/>
</dbReference>
<sequence>MAQAVHLPAAELLLKQFVRAADEVIQKTPQESLPSLLADPRFARCLAGLKLLVSAHLPLLLRQLEGWRTAVAQALQRAPDRSDRERAALFSKRAAMEVVYFEAALQVLEEYDHEWLDVQEFVSYYDELHKVAFRLLLIAEENFPPDLAAVYKVVVMATARVLGAVSRKISLEHVVKPFFTALAERINPRKDGGAKPNYDLLRAQIMRLCGGMRQLCLSFSSEDAVREATAFLRRANPLTPPNTAPIKKSQIHHTLADTLTAVLLPLVRSDAPQRAVVALGPPAMEQWYGTVASMRSEIYAWANKHPKHFNEGYPLATALVCLLADRDYSATIDTTADLMHKGLKVKEHRAVCVRCLVVLACSYLVRYGAHIIRHELHKFLDKLLKPVTALAKKGGLSVGEQMDVIAPIAELSPEYAVQSLVLELLTCDAPEAIMAGLRALAALVAAAPAQAAAAAGGPAAAAVAAALSSASSLGGFGASSTLGGASSSSSNLPGSSSSSALQALLRRTQTPSLGGTLASGGASTGGAGNGGPGPGGPGGLGSAAELLRRGLHPLELLGVAHLLPRINAALAKLLATWHPQYGTYVQYGPVDPNWKEKAGGLPLLVAFVSLVPYIKPETWQSIRPLELLPGYTAHVEAPLRSAAQEALRAVVRGSPALRNAALAAVAGYAMYLPDDAVQAQREAQVLLRQLMEQWGSALAERAAGDAVEAVAGGGEAASAARTLDVARLEGCCLVWLASHDEGVRREAVALMHLIRKLHGVLLLADPYEPPVEPPARLPSGRGGAHHGPSGSRDSIELGETAGRSHGVLASLGLPARTSTPGLVDPSLPSPEGGQGAAVHPYPYLADLLEQAGPGLVRAVYWDFGDLSDLWRRYKAVPEGITFEDVLIASPPSGSRHSPTAEDVPRVRLARALLELTALAARLAPASAGVAGAELLYRLGRMVGRGPDGRPAVLADYVETPKRDAWRNCAAAVCAVPSSLRERVAERLGRRASTALGVRDIIRLHLQLLAPGGVAAANTQICSMLSLGHLSPDLYGVLLEEMQPYAEEIARGGGSKSKGKGRADELRRVVAHVFRILAERQTVDTLTAYPALRSRLLDFVRDSAAQLRPVGLSAEAFWDGWQVAYCLASVVRSIAVPLRPLLSQPLGGPGAGGSAGSLGRDSQGRPVGGGGAEAGVPLRKALWELLLVWSEEAYVLLKNVKALVASLGPGEDAAAALRSARESNYERAVALGISAAMARYKEPPEGMKEELRSAAAAINHASRLALAALVEGPAFDSDTRWPQGPVFTWVDKLLAVANEGAQRVVVGPGDVVGPLRREVGLRALRGLLTHNPDLFDAALNKAYDDNPSLANGYFQVLVEVYALRPVRCPAHVALGLILVKLVDAAAEVREDALHMLAVLSAREWAAPGAEPPPLPVPAPAEHSGSRGTHQPPSARASRASLTVTPADGAEALGGPLEDEEAVVVVGSLQDSYTQFQYQLSCRLARDHPELSEALAEELLTRQLQCEDGAIAHPVLTSLAPWLENLVIGFPWRGNWSERLLKSMYYVTLRHGRSLPYEVERLWTMLARRTRNINPILDFLLHLGNDTALQTDLTALLEFFGACKRIVLFLARVSPAETMGYLAVELARQQQEEDGAPAVGTAGLEHTEPRTSRAHAQAHPQPPPAVLVLGGCLDSVVSGGEPVRTLYGSYESTTSASASASMLSVGGVMVGADGASTAPTRALSARSDASGGSRSEANGGLRPSEDAGPSGGGPSPALSRAQSAAGAGGRALLSRPELVLCCLAEVVLEQPVDPQHLHLLLHVATTAADHGEPVVAAHCQQLLTNLLYSLSARHIESGADGSASAPATPSNGPMASSAPGSGDAATSSLPAATRLIRYLQSLRGRPLWPRDEFSLAGPAAVAAAAAPDGHLTPGGAALASLTVAIADALSYEPDLMSDWAARALEWATTARGRHAACRSWQVLRALRPPLKADLAAAVVVALEAAFAAGSMEGVEVAVEVIATARVLVAALPPGRLVLAPQLWWSALALLHSPHVAVYRAALGLLAGCLGAGPDAGAGEGCGLRLGSAKVQAVLLAAAPGLSAGQLLAASAAAAAQGADGAEDADPWVLGAHVLHVREGGASSSYISIAVQQLLLRGLTHPLTVVPTLRLMGTLADTLTQQAGSLEARAASAGSGPGLGDTQNGGGMRGGAAPSGQDSLYNTGQGGVAPGITTGSGGAGGSGVPYGDSLRKHTALKLDSYIALLGSCRGQLFVSVAGILPLLLALHGGAGTSAADDAASMASSQHRASGGFAATIAAAAAAARSGAHLAGWAGTGGAGGPAAADPELTAALAAAVAALGRAAAALGMPDVGAHLATLSSSQVAHDPALLDAALTALLGQMAAQLLPRYARTLLAHIADLISAGSGPGPAAAPPAAPRQVRAALLMLRCLFQVEGLRLGPAAAVAVADGPLLAPVVALTAGPLGPAAVEALAAVMRHCRGSTFQRELAAAAGQGSAHGGPRTLFPPPTPVVAALKPVVETLGTGLRRRGKATRLMPFLGTAAD</sequence>
<feature type="domain" description="Cell morphogenesis central region" evidence="3">
    <location>
        <begin position="1461"/>
        <end position="1983"/>
    </location>
</feature>
<dbReference type="InterPro" id="IPR039867">
    <property type="entry name" value="Furry/Tao3/Mor2"/>
</dbReference>
<comment type="caution">
    <text evidence="4">The sequence shown here is derived from an EMBL/GenBank/DDBJ whole genome shotgun (WGS) entry which is preliminary data.</text>
</comment>
<feature type="compositionally biased region" description="Polar residues" evidence="1">
    <location>
        <begin position="1843"/>
        <end position="1852"/>
    </location>
</feature>
<dbReference type="Proteomes" id="UP000612055">
    <property type="component" value="Unassembled WGS sequence"/>
</dbReference>
<feature type="region of interest" description="Disordered" evidence="1">
    <location>
        <begin position="1149"/>
        <end position="1170"/>
    </location>
</feature>
<feature type="region of interest" description="Disordered" evidence="1">
    <location>
        <begin position="515"/>
        <end position="541"/>
    </location>
</feature>
<dbReference type="InterPro" id="IPR016024">
    <property type="entry name" value="ARM-type_fold"/>
</dbReference>
<dbReference type="PANTHER" id="PTHR12295">
    <property type="entry name" value="FURRY-RELATED"/>
    <property type="match status" value="1"/>
</dbReference>
<proteinExistence type="predicted"/>
<evidence type="ECO:0000259" key="2">
    <source>
        <dbReference type="Pfam" id="PF14222"/>
    </source>
</evidence>
<feature type="compositionally biased region" description="Gly residues" evidence="1">
    <location>
        <begin position="2172"/>
        <end position="2187"/>
    </location>
</feature>
<evidence type="ECO:0000256" key="1">
    <source>
        <dbReference type="SAM" id="MobiDB-lite"/>
    </source>
</evidence>
<dbReference type="InterPro" id="IPR029473">
    <property type="entry name" value="MOR2-PAG1_mid"/>
</dbReference>
<gene>
    <name evidence="4" type="ORF">HYH03_008307</name>
</gene>
<reference evidence="4" key="1">
    <citation type="journal article" date="2020" name="bioRxiv">
        <title>Comparative genomics of Chlamydomonas.</title>
        <authorList>
            <person name="Craig R.J."/>
            <person name="Hasan A.R."/>
            <person name="Ness R.W."/>
            <person name="Keightley P.D."/>
        </authorList>
    </citation>
    <scope>NUCLEOTIDE SEQUENCE</scope>
    <source>
        <strain evidence="4">CCAP 11/70</strain>
    </source>
</reference>
<feature type="domain" description="Cell morphogenesis central region" evidence="3">
    <location>
        <begin position="843"/>
        <end position="1136"/>
    </location>
</feature>
<evidence type="ECO:0000313" key="5">
    <source>
        <dbReference type="Proteomes" id="UP000612055"/>
    </source>
</evidence>
<dbReference type="GO" id="GO:0030427">
    <property type="term" value="C:site of polarized growth"/>
    <property type="evidence" value="ECO:0007669"/>
    <property type="project" value="TreeGrafter"/>
</dbReference>
<accession>A0A835Y3K6</accession>
<feature type="domain" description="Cell morphogenesis central region" evidence="3">
    <location>
        <begin position="1210"/>
        <end position="1306"/>
    </location>
</feature>
<keyword evidence="5" id="KW-1185">Reference proteome</keyword>
<dbReference type="Pfam" id="PF14222">
    <property type="entry name" value="MOR2-PAG1_N"/>
    <property type="match status" value="1"/>
</dbReference>
<protein>
    <submittedName>
        <fullName evidence="4">Uncharacterized protein</fullName>
    </submittedName>
</protein>
<feature type="region of interest" description="Disordered" evidence="1">
    <location>
        <begin position="1407"/>
        <end position="1440"/>
    </location>
</feature>
<dbReference type="PANTHER" id="PTHR12295:SF30">
    <property type="entry name" value="PROTEIN FURRY"/>
    <property type="match status" value="1"/>
</dbReference>
<feature type="compositionally biased region" description="Low complexity" evidence="1">
    <location>
        <begin position="1719"/>
        <end position="1733"/>
    </location>
</feature>
<feature type="region of interest" description="Disordered" evidence="1">
    <location>
        <begin position="772"/>
        <end position="797"/>
    </location>
</feature>
<feature type="region of interest" description="Disordered" evidence="1">
    <location>
        <begin position="1631"/>
        <end position="1661"/>
    </location>
</feature>
<feature type="region of interest" description="Disordered" evidence="1">
    <location>
        <begin position="1717"/>
        <end position="1761"/>
    </location>
</feature>
<evidence type="ECO:0000259" key="3">
    <source>
        <dbReference type="Pfam" id="PF14228"/>
    </source>
</evidence>
<feature type="region of interest" description="Disordered" evidence="1">
    <location>
        <begin position="1836"/>
        <end position="1864"/>
    </location>
</feature>
<dbReference type="GO" id="GO:0005938">
    <property type="term" value="C:cell cortex"/>
    <property type="evidence" value="ECO:0007669"/>
    <property type="project" value="TreeGrafter"/>
</dbReference>
<dbReference type="Pfam" id="PF14228">
    <property type="entry name" value="MOR2-PAG1_mid"/>
    <property type="match status" value="4"/>
</dbReference>
<dbReference type="OrthoDB" id="6287725at2759"/>
<dbReference type="SUPFAM" id="SSF48371">
    <property type="entry name" value="ARM repeat"/>
    <property type="match status" value="1"/>
</dbReference>
<feature type="compositionally biased region" description="Pro residues" evidence="1">
    <location>
        <begin position="1408"/>
        <end position="1417"/>
    </location>
</feature>
<feature type="domain" description="Cell morphogenesis central region" evidence="3">
    <location>
        <begin position="1311"/>
        <end position="1409"/>
    </location>
</feature>
<dbReference type="InterPro" id="IPR025614">
    <property type="entry name" value="Cell_morpho_N"/>
</dbReference>
<evidence type="ECO:0000313" key="4">
    <source>
        <dbReference type="EMBL" id="KAG2493491.1"/>
    </source>
</evidence>